<proteinExistence type="predicted"/>
<dbReference type="AlphaFoldDB" id="A0A0K0D1I1"/>
<dbReference type="WBParaSite" id="ACAC_0000392601-mRNA-1">
    <property type="protein sequence ID" value="ACAC_0000392601-mRNA-1"/>
    <property type="gene ID" value="ACAC_0000392601"/>
</dbReference>
<evidence type="ECO:0000256" key="1">
    <source>
        <dbReference type="ARBA" id="ARBA00022483"/>
    </source>
</evidence>
<reference evidence="3" key="2">
    <citation type="submission" date="2017-02" db="UniProtKB">
        <authorList>
            <consortium name="WormBaseParasite"/>
        </authorList>
    </citation>
    <scope>IDENTIFICATION</scope>
</reference>
<keyword evidence="1" id="KW-0268">Exocytosis</keyword>
<keyword evidence="2" id="KW-1185">Reference proteome</keyword>
<evidence type="ECO:0000313" key="2">
    <source>
        <dbReference type="Proteomes" id="UP000035642"/>
    </source>
</evidence>
<organism evidence="2 3">
    <name type="scientific">Angiostrongylus cantonensis</name>
    <name type="common">Rat lungworm</name>
    <dbReference type="NCBI Taxonomy" id="6313"/>
    <lineage>
        <taxon>Eukaryota</taxon>
        <taxon>Metazoa</taxon>
        <taxon>Ecdysozoa</taxon>
        <taxon>Nematoda</taxon>
        <taxon>Chromadorea</taxon>
        <taxon>Rhabditida</taxon>
        <taxon>Rhabditina</taxon>
        <taxon>Rhabditomorpha</taxon>
        <taxon>Strongyloidea</taxon>
        <taxon>Metastrongylidae</taxon>
        <taxon>Angiostrongylus</taxon>
    </lineage>
</organism>
<dbReference type="STRING" id="6313.A0A0K0D1I1"/>
<reference evidence="2" key="1">
    <citation type="submission" date="2012-09" db="EMBL/GenBank/DDBJ databases">
        <authorList>
            <person name="Martin A.A."/>
        </authorList>
    </citation>
    <scope>NUCLEOTIDE SEQUENCE</scope>
</reference>
<dbReference type="PANTHER" id="PTHR45999:SF4">
    <property type="entry name" value="UNC-13-4A, ISOFORM B"/>
    <property type="match status" value="1"/>
</dbReference>
<sequence>MMLERKEDDHVNLATLPVNTLVKKSIFLRGHQHTVDLKVLENINCEIMAGLDFDDLLEVTTMLHEYDAERTVFGRLDCCEFEFFLGLKKAKSADLPDFGNEQCDNNLVCAYQENGKLLITDESGKYTGELSGKSSALLRHIAHFSHIPPEVITIVSLSVFLVWDNTQVCLDDMAITRLIKLLEAQQNFERCDILEFCITIQTMWEMMQRNHLSYNLFFQQFNVNYVEVALRTIDEKLELFGRSYLSERLMQLDSRQTSQLEIFTKCTMRFYDTLHSLVRLGRKNNDTTPYFSVERLLIYDFETWFLDVIVFWTYSWRDISLKMVARTISLDNDGDASKYEHRPLPAGLYSFLCIQKVCTLETLFYIGLSDDYSMLAFQLSRNMLMGSISLVQILSENIYAYAKKLHNDAMSNDSDMNSRIIRAVNGVEQALLFVSERWRRFVDFDRMATVLPIEEMAVVERFCTKVLDSTRKKCELIMEKLLRIYCRSLGDNIMRIARTVTVENNEHSKKLTMYVRNPAERMYRIMDSVDRLACNACSDLLSSCSQIALRIIREMLETEILRCLRDSRNPEYYSEIYIFQITLKEIINVLGVSLKSSKATPLLHLQSFTTNELILSYYAQIIEGMNVKQEGSVPHINIQVGYVLASGDNALILVNVLGLYNVLELNTLCDRVEPFVKLELLPEPYKPIPQFQPRSTTTLLLTRFLTLCFRLGP</sequence>
<name>A0A0K0D1I1_ANGCA</name>
<dbReference type="InterPro" id="IPR052095">
    <property type="entry name" value="UNC-13_domain"/>
</dbReference>
<dbReference type="PANTHER" id="PTHR45999">
    <property type="entry name" value="UNC-13-4A, ISOFORM B"/>
    <property type="match status" value="1"/>
</dbReference>
<dbReference type="GO" id="GO:0099503">
    <property type="term" value="C:secretory vesicle"/>
    <property type="evidence" value="ECO:0007669"/>
    <property type="project" value="TreeGrafter"/>
</dbReference>
<dbReference type="GO" id="GO:0006887">
    <property type="term" value="P:exocytosis"/>
    <property type="evidence" value="ECO:0007669"/>
    <property type="project" value="UniProtKB-KW"/>
</dbReference>
<accession>A0A0K0D1I1</accession>
<protein>
    <submittedName>
        <fullName evidence="3">Gamma-tubulin complex component</fullName>
    </submittedName>
</protein>
<dbReference type="Proteomes" id="UP000035642">
    <property type="component" value="Unassembled WGS sequence"/>
</dbReference>
<evidence type="ECO:0000313" key="3">
    <source>
        <dbReference type="WBParaSite" id="ACAC_0000392601-mRNA-1"/>
    </source>
</evidence>